<evidence type="ECO:0000313" key="2">
    <source>
        <dbReference type="EMBL" id="VDM54448.1"/>
    </source>
</evidence>
<organism evidence="4">
    <name type="scientific">Angiostrongylus costaricensis</name>
    <name type="common">Nematode worm</name>
    <dbReference type="NCBI Taxonomy" id="334426"/>
    <lineage>
        <taxon>Eukaryota</taxon>
        <taxon>Metazoa</taxon>
        <taxon>Ecdysozoa</taxon>
        <taxon>Nematoda</taxon>
        <taxon>Chromadorea</taxon>
        <taxon>Rhabditida</taxon>
        <taxon>Rhabditina</taxon>
        <taxon>Rhabditomorpha</taxon>
        <taxon>Strongyloidea</taxon>
        <taxon>Metastrongylidae</taxon>
        <taxon>Angiostrongylus</taxon>
    </lineage>
</organism>
<evidence type="ECO:0000256" key="1">
    <source>
        <dbReference type="SAM" id="MobiDB-lite"/>
    </source>
</evidence>
<name>A0A0R3PFC3_ANGCS</name>
<evidence type="ECO:0000313" key="3">
    <source>
        <dbReference type="Proteomes" id="UP000267027"/>
    </source>
</evidence>
<keyword evidence="3" id="KW-1185">Reference proteome</keyword>
<dbReference type="EMBL" id="UYYA01000669">
    <property type="protein sequence ID" value="VDM54448.1"/>
    <property type="molecule type" value="Genomic_DNA"/>
</dbReference>
<feature type="region of interest" description="Disordered" evidence="1">
    <location>
        <begin position="1"/>
        <end position="37"/>
    </location>
</feature>
<reference evidence="4" key="1">
    <citation type="submission" date="2017-02" db="UniProtKB">
        <authorList>
            <consortium name="WormBaseParasite"/>
        </authorList>
    </citation>
    <scope>IDENTIFICATION</scope>
</reference>
<feature type="compositionally biased region" description="Basic and acidic residues" evidence="1">
    <location>
        <begin position="1"/>
        <end position="17"/>
    </location>
</feature>
<accession>A0A0R3PFC3</accession>
<protein>
    <submittedName>
        <fullName evidence="2 4">Uncharacterized protein</fullName>
    </submittedName>
</protein>
<dbReference type="WBParaSite" id="ACOC_0000286201-mRNA-1">
    <property type="protein sequence ID" value="ACOC_0000286201-mRNA-1"/>
    <property type="gene ID" value="ACOC_0000286201"/>
</dbReference>
<dbReference type="Proteomes" id="UP000267027">
    <property type="component" value="Unassembled WGS sequence"/>
</dbReference>
<evidence type="ECO:0000313" key="4">
    <source>
        <dbReference type="WBParaSite" id="ACOC_0000286201-mRNA-1"/>
    </source>
</evidence>
<sequence>MGKQHDERLSSRDEQKEASGMGSFQEHRGCSEENKEHRTMCPPFRLADSFFLTYALETWPLRMQDEELLSVIENSVKETTLRAACIT</sequence>
<gene>
    <name evidence="2" type="ORF">ACOC_LOCUS2863</name>
</gene>
<dbReference type="AlphaFoldDB" id="A0A0R3PFC3"/>
<proteinExistence type="predicted"/>
<reference evidence="2 3" key="2">
    <citation type="submission" date="2018-11" db="EMBL/GenBank/DDBJ databases">
        <authorList>
            <consortium name="Pathogen Informatics"/>
        </authorList>
    </citation>
    <scope>NUCLEOTIDE SEQUENCE [LARGE SCALE GENOMIC DNA]</scope>
    <source>
        <strain evidence="2 3">Costa Rica</strain>
    </source>
</reference>
<feature type="compositionally biased region" description="Basic and acidic residues" evidence="1">
    <location>
        <begin position="25"/>
        <end position="37"/>
    </location>
</feature>